<feature type="region of interest" description="Disordered" evidence="1">
    <location>
        <begin position="61"/>
        <end position="97"/>
    </location>
</feature>
<dbReference type="Proteomes" id="UP001152484">
    <property type="component" value="Unassembled WGS sequence"/>
</dbReference>
<organism evidence="3 4">
    <name type="scientific">Cuscuta europaea</name>
    <name type="common">European dodder</name>
    <dbReference type="NCBI Taxonomy" id="41803"/>
    <lineage>
        <taxon>Eukaryota</taxon>
        <taxon>Viridiplantae</taxon>
        <taxon>Streptophyta</taxon>
        <taxon>Embryophyta</taxon>
        <taxon>Tracheophyta</taxon>
        <taxon>Spermatophyta</taxon>
        <taxon>Magnoliopsida</taxon>
        <taxon>eudicotyledons</taxon>
        <taxon>Gunneridae</taxon>
        <taxon>Pentapetalae</taxon>
        <taxon>asterids</taxon>
        <taxon>lamiids</taxon>
        <taxon>Solanales</taxon>
        <taxon>Convolvulaceae</taxon>
        <taxon>Cuscuteae</taxon>
        <taxon>Cuscuta</taxon>
        <taxon>Cuscuta subgen. Cuscuta</taxon>
    </lineage>
</organism>
<dbReference type="EMBL" id="CAMAPE010000051">
    <property type="protein sequence ID" value="CAH9107688.1"/>
    <property type="molecule type" value="Genomic_DNA"/>
</dbReference>
<keyword evidence="4" id="KW-1185">Reference proteome</keyword>
<evidence type="ECO:0000259" key="2">
    <source>
        <dbReference type="Pfam" id="PF03108"/>
    </source>
</evidence>
<proteinExistence type="predicted"/>
<accession>A0A9P0ZMY7</accession>
<comment type="caution">
    <text evidence="3">The sequence shown here is derived from an EMBL/GenBank/DDBJ whole genome shotgun (WGS) entry which is preliminary data.</text>
</comment>
<protein>
    <recommendedName>
        <fullName evidence="2">Transposase MuDR plant domain-containing protein</fullName>
    </recommendedName>
</protein>
<sequence length="275" mass="31703">MNEGNRMEDGDNVWVDSGVPIQCGVQRIQRTSKLHVKRKMDSLPAPSIQFEQIVDGLDGYDLNGSDDMNGSDEELHDCSSYTEEESDRDDVQGTTNGEDIGEVLNDMPQKAYDCNEKAFITSRSVQWEDQLDLAIGKQWVTMDASRKYIRMYAIKNKFEIIFQKNCANKLILRCKGERCPWRCYVIRKNDRNTTEVKSLQEEHNCENDGRNKNKGANARWIATMLAGDMRLHHNSYTPQDIIAIAWNRWTLNISYWQAWDGRLMVFGFGQKNAAE</sequence>
<dbReference type="InterPro" id="IPR004332">
    <property type="entry name" value="Transposase_MuDR"/>
</dbReference>
<reference evidence="3" key="1">
    <citation type="submission" date="2022-07" db="EMBL/GenBank/DDBJ databases">
        <authorList>
            <person name="Macas J."/>
            <person name="Novak P."/>
            <person name="Neumann P."/>
        </authorList>
    </citation>
    <scope>NUCLEOTIDE SEQUENCE</scope>
</reference>
<evidence type="ECO:0000313" key="3">
    <source>
        <dbReference type="EMBL" id="CAH9107688.1"/>
    </source>
</evidence>
<evidence type="ECO:0000256" key="1">
    <source>
        <dbReference type="SAM" id="MobiDB-lite"/>
    </source>
</evidence>
<dbReference type="Pfam" id="PF03108">
    <property type="entry name" value="DBD_Tnp_Mut"/>
    <property type="match status" value="1"/>
</dbReference>
<gene>
    <name evidence="3" type="ORF">CEURO_LOCUS17806</name>
</gene>
<feature type="domain" description="Transposase MuDR plant" evidence="2">
    <location>
        <begin position="134"/>
        <end position="195"/>
    </location>
</feature>
<dbReference type="OrthoDB" id="1937322at2759"/>
<dbReference type="PANTHER" id="PTHR31973">
    <property type="entry name" value="POLYPROTEIN, PUTATIVE-RELATED"/>
    <property type="match status" value="1"/>
</dbReference>
<dbReference type="AlphaFoldDB" id="A0A9P0ZMY7"/>
<evidence type="ECO:0000313" key="4">
    <source>
        <dbReference type="Proteomes" id="UP001152484"/>
    </source>
</evidence>
<dbReference type="PANTHER" id="PTHR31973:SF187">
    <property type="entry name" value="MUTATOR TRANSPOSASE MUDRA PROTEIN"/>
    <property type="match status" value="1"/>
</dbReference>
<name>A0A9P0ZMY7_CUSEU</name>